<sequence length="421" mass="47703">MNGPSPSDHAMAERYSTMDRADCVAFLRETVVPEMRTDPDCERRPEEAPPTYRWLNGRYPGFVKHLQRTFDASPADFYRDHLLDDAGGEGYDWGLPDGEAAARTRERLDAHLDELRYRGHPETTIRPYRSRLKKYVRLYCDLHGPDLLDGLRDESRRAAEIDRAFAVCKVLDRTLRTPAARRKYVEDVRRFYRELLDAGYISYNPMRRMETRLGLDVPDWDNPSLAAADVEALWDAADSDRERLLVVGLCGWGLRPSELAALHVRQAVLDPADDDYPYLDFRDGDRKNGPGTVAMLAGADALDARLDAVAERDGWTGYVFPSESAASGHVHVDTLRRWFETLIARAGVTVRGDAPTPKFGRRFWYSRYGEAVIEVAERFTPVAEAQGSADASVVIENYLSEADRRMHLRRVMADSLAGLFA</sequence>
<accession>U2YGK4</accession>
<organism evidence="3 4">
    <name type="scientific">Halarchaeum acidiphilum MH1-52-1</name>
    <dbReference type="NCBI Taxonomy" id="1261545"/>
    <lineage>
        <taxon>Archaea</taxon>
        <taxon>Methanobacteriati</taxon>
        <taxon>Methanobacteriota</taxon>
        <taxon>Stenosarchaea group</taxon>
        <taxon>Halobacteria</taxon>
        <taxon>Halobacteriales</taxon>
        <taxon>Halobacteriaceae</taxon>
    </lineage>
</organism>
<gene>
    <name evidence="3" type="ORF">MBEHAL_2186</name>
</gene>
<dbReference type="PROSITE" id="PS51898">
    <property type="entry name" value="TYR_RECOMBINASE"/>
    <property type="match status" value="1"/>
</dbReference>
<dbReference type="GO" id="GO:0006310">
    <property type="term" value="P:DNA recombination"/>
    <property type="evidence" value="ECO:0007669"/>
    <property type="project" value="UniProtKB-KW"/>
</dbReference>
<comment type="caution">
    <text evidence="3">The sequence shown here is derived from an EMBL/GenBank/DDBJ whole genome shotgun (WGS) entry which is preliminary data.</text>
</comment>
<evidence type="ECO:0000313" key="4">
    <source>
        <dbReference type="Proteomes" id="UP000016986"/>
    </source>
</evidence>
<evidence type="ECO:0000256" key="1">
    <source>
        <dbReference type="ARBA" id="ARBA00023172"/>
    </source>
</evidence>
<dbReference type="GO" id="GO:0015074">
    <property type="term" value="P:DNA integration"/>
    <property type="evidence" value="ECO:0007669"/>
    <property type="project" value="InterPro"/>
</dbReference>
<dbReference type="Gene3D" id="1.10.443.10">
    <property type="entry name" value="Intergrase catalytic core"/>
    <property type="match status" value="1"/>
</dbReference>
<dbReference type="Proteomes" id="UP000016986">
    <property type="component" value="Unassembled WGS sequence"/>
</dbReference>
<name>U2YGK4_9EURY</name>
<feature type="domain" description="Tyr recombinase" evidence="2">
    <location>
        <begin position="218"/>
        <end position="413"/>
    </location>
</feature>
<protein>
    <recommendedName>
        <fullName evidence="2">Tyr recombinase domain-containing protein</fullName>
    </recommendedName>
</protein>
<keyword evidence="4" id="KW-1185">Reference proteome</keyword>
<dbReference type="AlphaFoldDB" id="U2YGK4"/>
<dbReference type="InterPro" id="IPR002104">
    <property type="entry name" value="Integrase_catalytic"/>
</dbReference>
<dbReference type="GO" id="GO:0003677">
    <property type="term" value="F:DNA binding"/>
    <property type="evidence" value="ECO:0007669"/>
    <property type="project" value="InterPro"/>
</dbReference>
<dbReference type="SUPFAM" id="SSF56349">
    <property type="entry name" value="DNA breaking-rejoining enzymes"/>
    <property type="match status" value="1"/>
</dbReference>
<evidence type="ECO:0000259" key="2">
    <source>
        <dbReference type="PROSITE" id="PS51898"/>
    </source>
</evidence>
<keyword evidence="1" id="KW-0233">DNA recombination</keyword>
<dbReference type="InterPro" id="IPR011010">
    <property type="entry name" value="DNA_brk_join_enz"/>
</dbReference>
<dbReference type="EMBL" id="BATA01000066">
    <property type="protein sequence ID" value="GAD53426.1"/>
    <property type="molecule type" value="Genomic_DNA"/>
</dbReference>
<proteinExistence type="predicted"/>
<reference evidence="3 4" key="1">
    <citation type="submission" date="2013-09" db="EMBL/GenBank/DDBJ databases">
        <title>Whole genome sequencing of Halarchaeum acidiphilum strain MH1-52-1.</title>
        <authorList>
            <person name="Shimane Y."/>
            <person name="Minegishi H."/>
            <person name="Nishi S."/>
            <person name="Echigo A."/>
            <person name="Shuto A."/>
            <person name="Konishi M."/>
            <person name="Ito T."/>
            <person name="Ohkuma M."/>
            <person name="Ohta Y."/>
            <person name="Nagano Y."/>
            <person name="Tsubouchi T."/>
            <person name="Mori K."/>
            <person name="Usui K."/>
            <person name="Kamekura M."/>
            <person name="Usami R."/>
            <person name="Takaki Y."/>
            <person name="Hatada Y."/>
        </authorList>
    </citation>
    <scope>NUCLEOTIDE SEQUENCE [LARGE SCALE GENOMIC DNA]</scope>
    <source>
        <strain evidence="3 4">JCM 16109</strain>
    </source>
</reference>
<dbReference type="InterPro" id="IPR013762">
    <property type="entry name" value="Integrase-like_cat_sf"/>
</dbReference>
<dbReference type="eggNOG" id="arCOG01241">
    <property type="taxonomic scope" value="Archaea"/>
</dbReference>
<evidence type="ECO:0000313" key="3">
    <source>
        <dbReference type="EMBL" id="GAD53426.1"/>
    </source>
</evidence>